<dbReference type="AlphaFoldDB" id="D1B2R6"/>
<dbReference type="Gene3D" id="3.10.310.30">
    <property type="match status" value="1"/>
</dbReference>
<dbReference type="EMBL" id="CP001816">
    <property type="protein sequence ID" value="ACZ12386.1"/>
    <property type="molecule type" value="Genomic_DNA"/>
</dbReference>
<dbReference type="HOGENOM" id="CLU_789737_0_0_7"/>
<proteinExistence type="predicted"/>
<evidence type="ECO:0008006" key="3">
    <source>
        <dbReference type="Google" id="ProtNLM"/>
    </source>
</evidence>
<protein>
    <recommendedName>
        <fullName evidence="3">Phosphoesterase DHHA1</fullName>
    </recommendedName>
</protein>
<name>D1B2R6_SULD5</name>
<dbReference type="PANTHER" id="PTHR42146">
    <property type="entry name" value="3',5'-CYCLIC-NUCLEOTIDE PHOSPHODIESTERASE"/>
    <property type="match status" value="1"/>
</dbReference>
<accession>D1B2R6</accession>
<gene>
    <name evidence="1" type="ordered locus">Sdel_1366</name>
</gene>
<dbReference type="OrthoDB" id="5800592at2"/>
<dbReference type="PANTHER" id="PTHR42146:SF1">
    <property type="entry name" value="OLIGORIBONUCLEASE NRNB"/>
    <property type="match status" value="1"/>
</dbReference>
<dbReference type="InterPro" id="IPR038763">
    <property type="entry name" value="DHH_sf"/>
</dbReference>
<dbReference type="SUPFAM" id="SSF64182">
    <property type="entry name" value="DHH phosphoesterases"/>
    <property type="match status" value="1"/>
</dbReference>
<organism evidence="1 2">
    <name type="scientific">Sulfurospirillum deleyianum (strain ATCC 51133 / DSM 6946 / 5175)</name>
    <dbReference type="NCBI Taxonomy" id="525898"/>
    <lineage>
        <taxon>Bacteria</taxon>
        <taxon>Pseudomonadati</taxon>
        <taxon>Campylobacterota</taxon>
        <taxon>Epsilonproteobacteria</taxon>
        <taxon>Campylobacterales</taxon>
        <taxon>Sulfurospirillaceae</taxon>
        <taxon>Sulfurospirillum</taxon>
    </lineage>
</organism>
<reference evidence="1 2" key="2">
    <citation type="journal article" date="2010" name="Stand. Genomic Sci.">
        <title>Complete genome sequence of Sulfurospirillum deleyianum type strain (5175).</title>
        <authorList>
            <person name="Sikorski J."/>
            <person name="Lapidus A."/>
            <person name="Copeland A."/>
            <person name="Glavina Del Rio T."/>
            <person name="Nolan M."/>
            <person name="Lucas S."/>
            <person name="Chen F."/>
            <person name="Tice H."/>
            <person name="Cheng J.F."/>
            <person name="Saunders E."/>
            <person name="Bruce D."/>
            <person name="Goodwin L."/>
            <person name="Pitluck S."/>
            <person name="Ovchinnikova G."/>
            <person name="Pati A."/>
            <person name="Ivanova N."/>
            <person name="Mavromatis K."/>
            <person name="Chen A."/>
            <person name="Palaniappan K."/>
            <person name="Chain P."/>
            <person name="Land M."/>
            <person name="Hauser L."/>
            <person name="Chang Y.J."/>
            <person name="Jeffries C.D."/>
            <person name="Brettin T."/>
            <person name="Detter J.C."/>
            <person name="Han C."/>
            <person name="Rohde M."/>
            <person name="Lang E."/>
            <person name="Spring S."/>
            <person name="Goker M."/>
            <person name="Bristow J."/>
            <person name="Eisen J.A."/>
            <person name="Markowitz V."/>
            <person name="Hugenholtz P."/>
            <person name="Kyrpides N.C."/>
            <person name="Klenk H.P."/>
        </authorList>
    </citation>
    <scope>NUCLEOTIDE SEQUENCE [LARGE SCALE GENOMIC DNA]</scope>
    <source>
        <strain evidence="2">ATCC 51133 / DSM 6946 / 5175</strain>
    </source>
</reference>
<dbReference type="STRING" id="525898.Sdel_1366"/>
<dbReference type="RefSeq" id="WP_012857137.1">
    <property type="nucleotide sequence ID" value="NC_013512.1"/>
</dbReference>
<evidence type="ECO:0000313" key="1">
    <source>
        <dbReference type="EMBL" id="ACZ12386.1"/>
    </source>
</evidence>
<dbReference type="InterPro" id="IPR052968">
    <property type="entry name" value="Nucleotide_metab_enz"/>
</dbReference>
<dbReference type="Proteomes" id="UP000002222">
    <property type="component" value="Chromosome"/>
</dbReference>
<reference evidence="2" key="1">
    <citation type="submission" date="2009-11" db="EMBL/GenBank/DDBJ databases">
        <title>The complete genome of Sulfurospirillum deleyianum DSM 6946.</title>
        <authorList>
            <consortium name="US DOE Joint Genome Institute (JGI-PGF)"/>
            <person name="Lucas S."/>
            <person name="Copeland A."/>
            <person name="Lapidus A."/>
            <person name="Glavina del Rio T."/>
            <person name="Dalin E."/>
            <person name="Tice H."/>
            <person name="Bruce D."/>
            <person name="Goodwin L."/>
            <person name="Pitluck S."/>
            <person name="Kyrpides N."/>
            <person name="Mavromatis K."/>
            <person name="Ivanova N."/>
            <person name="Ovchinnikova G."/>
            <person name="Munk A.C."/>
            <person name="Lu M."/>
            <person name="Brettin T."/>
            <person name="Detter J.C."/>
            <person name="Han C."/>
            <person name="Tapia R."/>
            <person name="Larimer F."/>
            <person name="Land M."/>
            <person name="Hauser L."/>
            <person name="Markowitz V."/>
            <person name="Cheng J.F."/>
            <person name="Hugenholtz P."/>
            <person name="Woyke T."/>
            <person name="Wu D."/>
            <person name="Aumann P."/>
            <person name="Schneider S."/>
            <person name="Lang E."/>
            <person name="Spring S."/>
            <person name="Klenk H.P."/>
            <person name="Eisen J.A."/>
        </authorList>
    </citation>
    <scope>NUCLEOTIDE SEQUENCE [LARGE SCALE GENOMIC DNA]</scope>
    <source>
        <strain evidence="2">ATCC 51133 / DSM 6946 / 5175</strain>
    </source>
</reference>
<evidence type="ECO:0000313" key="2">
    <source>
        <dbReference type="Proteomes" id="UP000002222"/>
    </source>
</evidence>
<keyword evidence="2" id="KW-1185">Reference proteome</keyword>
<sequence>MNYKLHHLSHTDLDGYGCQMVSAHFFDSISFYNSNYGKEINECFNQILAQIQTSSFEKHVILITDLNLTMEQATEFQAKVNIAEKEILLLLLDHHKTGEECANTYEWYYLDSSRCATKITYDFFSALYGHNEALSHFVNVVNAVDIWLENDPHFELGKVCMGLVSSAKEVNKIMFPEENTQYIFSLLSQAQAFFTCKDAHIALDDAIHGIKKSYFKSNKNDTLSNLISAYNVRLLTQNKEKMQINYKEYKGILTYNIGNVSVIGNDFLSANPDFDFFMDVTSKKTISLRSSGKVDVSKIAAQIANGGGHHNASGGLLSNFKDAFIYDSIKSQVMNIIANKG</sequence>
<dbReference type="KEGG" id="sdl:Sdel_1366"/>
<dbReference type="eggNOG" id="COG2404">
    <property type="taxonomic scope" value="Bacteria"/>
</dbReference>